<accession>A0ABW1IDD7</accession>
<dbReference type="EMBL" id="JBHSQK010000052">
    <property type="protein sequence ID" value="MFC5950651.1"/>
    <property type="molecule type" value="Genomic_DNA"/>
</dbReference>
<evidence type="ECO:0008006" key="3">
    <source>
        <dbReference type="Google" id="ProtNLM"/>
    </source>
</evidence>
<protein>
    <recommendedName>
        <fullName evidence="3">N-acetyltransferase domain-containing protein</fullName>
    </recommendedName>
</protein>
<dbReference type="Proteomes" id="UP001596119">
    <property type="component" value="Unassembled WGS sequence"/>
</dbReference>
<dbReference type="Gene3D" id="3.40.630.30">
    <property type="match status" value="1"/>
</dbReference>
<proteinExistence type="predicted"/>
<sequence>MTTVDVRPPQAGLRITAASWAEIVAVVDLCGPQALAARFLGAVAPPRAEVLARLARTFDEGVTLVASVSAPVSGPVSGPAPVGLFGVHPDGARRAELCALVADGHQGRGVGAALLAAVLAAPRYRAWTLHAVVGHGNLAAHGLVRAAARQAPVTRHLFADGVEYVLHPRGSA</sequence>
<organism evidence="1 2">
    <name type="scientific">Pseudonocardia lutea</name>
    <dbReference type="NCBI Taxonomy" id="2172015"/>
    <lineage>
        <taxon>Bacteria</taxon>
        <taxon>Bacillati</taxon>
        <taxon>Actinomycetota</taxon>
        <taxon>Actinomycetes</taxon>
        <taxon>Pseudonocardiales</taxon>
        <taxon>Pseudonocardiaceae</taxon>
        <taxon>Pseudonocardia</taxon>
    </lineage>
</organism>
<comment type="caution">
    <text evidence="1">The sequence shown here is derived from an EMBL/GenBank/DDBJ whole genome shotgun (WGS) entry which is preliminary data.</text>
</comment>
<dbReference type="InterPro" id="IPR016181">
    <property type="entry name" value="Acyl_CoA_acyltransferase"/>
</dbReference>
<gene>
    <name evidence="1" type="ORF">ACFQH9_20485</name>
</gene>
<evidence type="ECO:0000313" key="1">
    <source>
        <dbReference type="EMBL" id="MFC5950651.1"/>
    </source>
</evidence>
<keyword evidence="2" id="KW-1185">Reference proteome</keyword>
<reference evidence="2" key="1">
    <citation type="journal article" date="2019" name="Int. J. Syst. Evol. Microbiol.">
        <title>The Global Catalogue of Microorganisms (GCM) 10K type strain sequencing project: providing services to taxonomists for standard genome sequencing and annotation.</title>
        <authorList>
            <consortium name="The Broad Institute Genomics Platform"/>
            <consortium name="The Broad Institute Genome Sequencing Center for Infectious Disease"/>
            <person name="Wu L."/>
            <person name="Ma J."/>
        </authorList>
    </citation>
    <scope>NUCLEOTIDE SEQUENCE [LARGE SCALE GENOMIC DNA]</scope>
    <source>
        <strain evidence="2">CGMCC 4.7397</strain>
    </source>
</reference>
<dbReference type="SUPFAM" id="SSF55729">
    <property type="entry name" value="Acyl-CoA N-acyltransferases (Nat)"/>
    <property type="match status" value="1"/>
</dbReference>
<name>A0ABW1IDD7_9PSEU</name>
<evidence type="ECO:0000313" key="2">
    <source>
        <dbReference type="Proteomes" id="UP001596119"/>
    </source>
</evidence>
<dbReference type="RefSeq" id="WP_379567855.1">
    <property type="nucleotide sequence ID" value="NZ_JBHSQK010000052.1"/>
</dbReference>